<gene>
    <name evidence="5" type="ORF">CBF27_01385</name>
</gene>
<reference evidence="5 6" key="1">
    <citation type="submission" date="2017-05" db="EMBL/GenBank/DDBJ databases">
        <title>Vagococcus spp. assemblies.</title>
        <authorList>
            <person name="Gulvik C.A."/>
        </authorList>
    </citation>
    <scope>NUCLEOTIDE SEQUENCE [LARGE SCALE GENOMIC DNA]</scope>
    <source>
        <strain evidence="5 6">LMG 24798</strain>
    </source>
</reference>
<keyword evidence="3" id="KW-0378">Hydrolase</keyword>
<dbReference type="NCBIfam" id="TIGR01509">
    <property type="entry name" value="HAD-SF-IA-v3"/>
    <property type="match status" value="1"/>
</dbReference>
<proteinExistence type="predicted"/>
<evidence type="ECO:0000256" key="4">
    <source>
        <dbReference type="ARBA" id="ARBA00022842"/>
    </source>
</evidence>
<evidence type="ECO:0000313" key="6">
    <source>
        <dbReference type="Proteomes" id="UP000286773"/>
    </source>
</evidence>
<protein>
    <recommendedName>
        <fullName evidence="7">Haloacid dehalogenase</fullName>
    </recommendedName>
</protein>
<keyword evidence="2" id="KW-0479">Metal-binding</keyword>
<dbReference type="GO" id="GO:0044281">
    <property type="term" value="P:small molecule metabolic process"/>
    <property type="evidence" value="ECO:0007669"/>
    <property type="project" value="UniProtKB-ARBA"/>
</dbReference>
<dbReference type="SFLD" id="SFLDG01129">
    <property type="entry name" value="C1.5:_HAD__Beta-PGM__Phosphata"/>
    <property type="match status" value="1"/>
</dbReference>
<dbReference type="GO" id="GO:0046872">
    <property type="term" value="F:metal ion binding"/>
    <property type="evidence" value="ECO:0007669"/>
    <property type="project" value="UniProtKB-KW"/>
</dbReference>
<evidence type="ECO:0000256" key="1">
    <source>
        <dbReference type="ARBA" id="ARBA00001946"/>
    </source>
</evidence>
<comment type="cofactor">
    <cofactor evidence="1">
        <name>Mg(2+)</name>
        <dbReference type="ChEBI" id="CHEBI:18420"/>
    </cofactor>
</comment>
<dbReference type="Gene3D" id="3.40.50.1000">
    <property type="entry name" value="HAD superfamily/HAD-like"/>
    <property type="match status" value="1"/>
</dbReference>
<dbReference type="PANTHER" id="PTHR46470">
    <property type="entry name" value="N-ACYLNEURAMINATE-9-PHOSPHATASE"/>
    <property type="match status" value="1"/>
</dbReference>
<dbReference type="AlphaFoldDB" id="A0A430B2W5"/>
<dbReference type="EMBL" id="NGKC01000001">
    <property type="protein sequence ID" value="RSU14663.1"/>
    <property type="molecule type" value="Genomic_DNA"/>
</dbReference>
<dbReference type="InterPro" id="IPR051400">
    <property type="entry name" value="HAD-like_hydrolase"/>
</dbReference>
<evidence type="ECO:0000313" key="5">
    <source>
        <dbReference type="EMBL" id="RSU14663.1"/>
    </source>
</evidence>
<dbReference type="PANTHER" id="PTHR46470:SF2">
    <property type="entry name" value="GLYCERALDEHYDE 3-PHOSPHATE PHOSPHATASE"/>
    <property type="match status" value="1"/>
</dbReference>
<dbReference type="Pfam" id="PF00702">
    <property type="entry name" value="Hydrolase"/>
    <property type="match status" value="1"/>
</dbReference>
<evidence type="ECO:0000256" key="2">
    <source>
        <dbReference type="ARBA" id="ARBA00022723"/>
    </source>
</evidence>
<dbReference type="GO" id="GO:0016791">
    <property type="term" value="F:phosphatase activity"/>
    <property type="evidence" value="ECO:0007669"/>
    <property type="project" value="TreeGrafter"/>
</dbReference>
<dbReference type="Proteomes" id="UP000286773">
    <property type="component" value="Unassembled WGS sequence"/>
</dbReference>
<dbReference type="OrthoDB" id="25198at2"/>
<dbReference type="PRINTS" id="PR00413">
    <property type="entry name" value="HADHALOGNASE"/>
</dbReference>
<dbReference type="InterPro" id="IPR006439">
    <property type="entry name" value="HAD-SF_hydro_IA"/>
</dbReference>
<sequence length="235" mass="26804">MTAILFDMDDTLYDQLVPFQQAFDTLFPDTKLPLNKVFPVYRMYSDQVFPQVQAKQMTETDMYIYRVTKALADFDLSVTPEQALAFQEAYITALSQIQMTTDAAITLDMCHAHGVQTALITNGPGAYQRRKIQQLQLGKWFPENRWFISGEVGYAKPDPRIFQHAASQLSLIPERTYYVGDSYTNDVIGAKKVGWHTVFINRHNTDLTTKDILPDYEVNAHQTLQSVIGDILGHK</sequence>
<keyword evidence="6" id="KW-1185">Reference proteome</keyword>
<keyword evidence="4" id="KW-0460">Magnesium</keyword>
<dbReference type="RefSeq" id="WP_126811631.1">
    <property type="nucleotide sequence ID" value="NZ_NGKC01000001.1"/>
</dbReference>
<dbReference type="InterPro" id="IPR023198">
    <property type="entry name" value="PGP-like_dom2"/>
</dbReference>
<dbReference type="SUPFAM" id="SSF56784">
    <property type="entry name" value="HAD-like"/>
    <property type="match status" value="1"/>
</dbReference>
<evidence type="ECO:0008006" key="7">
    <source>
        <dbReference type="Google" id="ProtNLM"/>
    </source>
</evidence>
<dbReference type="NCBIfam" id="TIGR01549">
    <property type="entry name" value="HAD-SF-IA-v1"/>
    <property type="match status" value="1"/>
</dbReference>
<dbReference type="Gene3D" id="1.10.150.240">
    <property type="entry name" value="Putative phosphatase, domain 2"/>
    <property type="match status" value="1"/>
</dbReference>
<dbReference type="InterPro" id="IPR036412">
    <property type="entry name" value="HAD-like_sf"/>
</dbReference>
<evidence type="ECO:0000256" key="3">
    <source>
        <dbReference type="ARBA" id="ARBA00022801"/>
    </source>
</evidence>
<dbReference type="SFLD" id="SFLDS00003">
    <property type="entry name" value="Haloacid_Dehalogenase"/>
    <property type="match status" value="1"/>
</dbReference>
<dbReference type="InterPro" id="IPR023214">
    <property type="entry name" value="HAD_sf"/>
</dbReference>
<accession>A0A430B2W5</accession>
<organism evidence="5 6">
    <name type="scientific">Vagococcus acidifermentans</name>
    <dbReference type="NCBI Taxonomy" id="564710"/>
    <lineage>
        <taxon>Bacteria</taxon>
        <taxon>Bacillati</taxon>
        <taxon>Bacillota</taxon>
        <taxon>Bacilli</taxon>
        <taxon>Lactobacillales</taxon>
        <taxon>Enterococcaceae</taxon>
        <taxon>Vagococcus</taxon>
    </lineage>
</organism>
<name>A0A430B2W5_9ENTE</name>
<comment type="caution">
    <text evidence="5">The sequence shown here is derived from an EMBL/GenBank/DDBJ whole genome shotgun (WGS) entry which is preliminary data.</text>
</comment>